<keyword evidence="3" id="KW-1185">Reference proteome</keyword>
<sequence>MQFSIAAVALLASAVMAHKSPAAESTAYSTVQVTITSCHPTVTDCPARSTVTSASVITSVPSYANSSAPVVPTTAVPTVIETPAPVVPTPEVCVPETVTSTVTVTAPTGGVETPVSPPVVPTGGVPGVASPTASVPKNVTAPTSPPEFANGASGVKGSIAFAAVAGVAAFIFA</sequence>
<dbReference type="AlphaFoldDB" id="A0A370TYZ0"/>
<dbReference type="RefSeq" id="XP_031873364.1">
    <property type="nucleotide sequence ID" value="XM_032009310.1"/>
</dbReference>
<accession>A0A370TYZ0</accession>
<dbReference type="STRING" id="2656787.A0A370TYZ0"/>
<evidence type="ECO:0000313" key="3">
    <source>
        <dbReference type="Proteomes" id="UP000254866"/>
    </source>
</evidence>
<comment type="caution">
    <text evidence="2">The sequence shown here is derived from an EMBL/GenBank/DDBJ whole genome shotgun (WGS) entry which is preliminary data.</text>
</comment>
<keyword evidence="1" id="KW-0732">Signal</keyword>
<reference evidence="2 3" key="1">
    <citation type="journal article" date="2018" name="IMA Fungus">
        <title>IMA Genome-F 9: Draft genome sequence of Annulohypoxylon stygium, Aspergillus mulundensis, Berkeleyomyces basicola (syn. Thielaviopsis basicola), Ceratocystis smalleyi, two Cercospora beticola strains, Coleophoma cylindrospora, Fusarium fracticaudum, Phialophora cf. hyalina, and Morchella septimelata.</title>
        <authorList>
            <person name="Wingfield B.D."/>
            <person name="Bills G.F."/>
            <person name="Dong Y."/>
            <person name="Huang W."/>
            <person name="Nel W.J."/>
            <person name="Swalarsk-Parry B.S."/>
            <person name="Vaghefi N."/>
            <person name="Wilken P.M."/>
            <person name="An Z."/>
            <person name="de Beer Z.W."/>
            <person name="De Vos L."/>
            <person name="Chen L."/>
            <person name="Duong T.A."/>
            <person name="Gao Y."/>
            <person name="Hammerbacher A."/>
            <person name="Kikkert J.R."/>
            <person name="Li Y."/>
            <person name="Li H."/>
            <person name="Li K."/>
            <person name="Li Q."/>
            <person name="Liu X."/>
            <person name="Ma X."/>
            <person name="Naidoo K."/>
            <person name="Pethybridge S.J."/>
            <person name="Sun J."/>
            <person name="Steenkamp E.T."/>
            <person name="van der Nest M.A."/>
            <person name="van Wyk S."/>
            <person name="Wingfield M.J."/>
            <person name="Xiong C."/>
            <person name="Yue Q."/>
            <person name="Zhang X."/>
        </authorList>
    </citation>
    <scope>NUCLEOTIDE SEQUENCE [LARGE SCALE GENOMIC DNA]</scope>
    <source>
        <strain evidence="2 3">BP 5553</strain>
    </source>
</reference>
<dbReference type="OrthoDB" id="3565477at2759"/>
<evidence type="ECO:0000313" key="2">
    <source>
        <dbReference type="EMBL" id="RDL40708.1"/>
    </source>
</evidence>
<feature type="chain" id="PRO_5017083963" description="GPI anchored serine-rich protein" evidence="1">
    <location>
        <begin position="18"/>
        <end position="173"/>
    </location>
</feature>
<dbReference type="GeneID" id="43593536"/>
<organism evidence="2 3">
    <name type="scientific">Venustampulla echinocandica</name>
    <dbReference type="NCBI Taxonomy" id="2656787"/>
    <lineage>
        <taxon>Eukaryota</taxon>
        <taxon>Fungi</taxon>
        <taxon>Dikarya</taxon>
        <taxon>Ascomycota</taxon>
        <taxon>Pezizomycotina</taxon>
        <taxon>Leotiomycetes</taxon>
        <taxon>Helotiales</taxon>
        <taxon>Pleuroascaceae</taxon>
        <taxon>Venustampulla</taxon>
    </lineage>
</organism>
<name>A0A370TYZ0_9HELO</name>
<evidence type="ECO:0008006" key="4">
    <source>
        <dbReference type="Google" id="ProtNLM"/>
    </source>
</evidence>
<evidence type="ECO:0000256" key="1">
    <source>
        <dbReference type="SAM" id="SignalP"/>
    </source>
</evidence>
<gene>
    <name evidence="2" type="ORF">BP5553_00687</name>
</gene>
<protein>
    <recommendedName>
        <fullName evidence="4">GPI anchored serine-rich protein</fullName>
    </recommendedName>
</protein>
<proteinExistence type="predicted"/>
<feature type="signal peptide" evidence="1">
    <location>
        <begin position="1"/>
        <end position="17"/>
    </location>
</feature>
<dbReference type="Proteomes" id="UP000254866">
    <property type="component" value="Unassembled WGS sequence"/>
</dbReference>
<dbReference type="EMBL" id="NPIC01000001">
    <property type="protein sequence ID" value="RDL40708.1"/>
    <property type="molecule type" value="Genomic_DNA"/>
</dbReference>